<proteinExistence type="predicted"/>
<protein>
    <submittedName>
        <fullName evidence="1">Receptor-binding protein</fullName>
    </submittedName>
</protein>
<organism evidence="1 2">
    <name type="scientific">Bacillus phage Novomoskovsk</name>
    <dbReference type="NCBI Taxonomy" id="2736258"/>
    <lineage>
        <taxon>Viruses</taxon>
        <taxon>Duplodnaviria</taxon>
        <taxon>Heunggongvirae</taxon>
        <taxon>Uroviricota</taxon>
        <taxon>Caudoviricetes</taxon>
        <taxon>Ehrlichviridae</taxon>
        <taxon>Andromedavirus</taxon>
        <taxon>Andromedavirus novomoskovsk</taxon>
    </lineage>
</organism>
<name>A0A6M9Z5H2_9CAUD</name>
<sequence length="197" mass="21384">MNSQEFVSIVNELIDKKQKKGAYKIGKIPDNHTSGDPKILFDGEQTPSGKTYKCLSSYYPIAGDRVLLARVSNTYVVLGGLGNREAKEISFTNGWDHYGSPSSQWGRGQYIRESDGTVRLMGLIKGEATGVIGNLPKECRPKKSQLLTASVNSTFTSNVAPVVARIQVDANGDLRVITKPSGALAWMALDGISYTVK</sequence>
<keyword evidence="2" id="KW-1185">Reference proteome</keyword>
<dbReference type="EMBL" id="MT422786">
    <property type="protein sequence ID" value="QKN88221.1"/>
    <property type="molecule type" value="Genomic_DNA"/>
</dbReference>
<dbReference type="Proteomes" id="UP000509405">
    <property type="component" value="Segment"/>
</dbReference>
<reference evidence="1 2" key="1">
    <citation type="submission" date="2020-05" db="EMBL/GenBank/DDBJ databases">
        <authorList>
            <person name="Piligrimova E."/>
            <person name="Kazantseva O."/>
            <person name="Skorynina A."/>
            <person name="Shadrin A."/>
        </authorList>
    </citation>
    <scope>NUCLEOTIDE SEQUENCE [LARGE SCALE GENOMIC DNA]</scope>
</reference>
<accession>A0A6M9Z5H2</accession>
<keyword evidence="1" id="KW-0675">Receptor</keyword>
<evidence type="ECO:0000313" key="1">
    <source>
        <dbReference type="EMBL" id="QKN88221.1"/>
    </source>
</evidence>
<gene>
    <name evidence="1" type="ORF">Novomoskovsk_33</name>
</gene>
<evidence type="ECO:0000313" key="2">
    <source>
        <dbReference type="Proteomes" id="UP000509405"/>
    </source>
</evidence>